<keyword evidence="16" id="KW-1185">Reference proteome</keyword>
<dbReference type="EMBL" id="SMAG01000001">
    <property type="protein sequence ID" value="TCS96631.1"/>
    <property type="molecule type" value="Genomic_DNA"/>
</dbReference>
<evidence type="ECO:0000313" key="15">
    <source>
        <dbReference type="EMBL" id="TCS96631.1"/>
    </source>
</evidence>
<keyword evidence="8" id="KW-0460">Magnesium</keyword>
<dbReference type="SUPFAM" id="SSF53613">
    <property type="entry name" value="Ribokinase-like"/>
    <property type="match status" value="1"/>
</dbReference>
<comment type="caution">
    <text evidence="15">The sequence shown here is derived from an EMBL/GenBank/DDBJ whole genome shotgun (WGS) entry which is preliminary data.</text>
</comment>
<dbReference type="NCBIfam" id="NF009259">
    <property type="entry name" value="PRK12616.1"/>
    <property type="match status" value="1"/>
</dbReference>
<dbReference type="InterPro" id="IPR004399">
    <property type="entry name" value="HMP/HMP-P_kinase_dom"/>
</dbReference>
<evidence type="ECO:0000256" key="11">
    <source>
        <dbReference type="ARBA" id="ARBA00042396"/>
    </source>
</evidence>
<proteinExistence type="inferred from homology"/>
<keyword evidence="7" id="KW-0067">ATP-binding</keyword>
<protein>
    <recommendedName>
        <fullName evidence="2">pyridoxal kinase</fullName>
        <ecNumber evidence="2">2.7.1.35</ecNumber>
    </recommendedName>
    <alternativeName>
        <fullName evidence="10">PN/PL/PM kinase</fullName>
    </alternativeName>
    <alternativeName>
        <fullName evidence="11">Pyridoxal kinase</fullName>
    </alternativeName>
    <alternativeName>
        <fullName evidence="9">Pyridoxamine kinase</fullName>
    </alternativeName>
    <alternativeName>
        <fullName evidence="12">Vitamin B6 kinase</fullName>
    </alternativeName>
</protein>
<evidence type="ECO:0000256" key="10">
    <source>
        <dbReference type="ARBA" id="ARBA00042348"/>
    </source>
</evidence>
<evidence type="ECO:0000256" key="9">
    <source>
        <dbReference type="ARBA" id="ARBA00042307"/>
    </source>
</evidence>
<keyword evidence="3" id="KW-0808">Transferase</keyword>
<dbReference type="GO" id="GO:0008972">
    <property type="term" value="F:phosphomethylpyrimidine kinase activity"/>
    <property type="evidence" value="ECO:0007669"/>
    <property type="project" value="InterPro"/>
</dbReference>
<evidence type="ECO:0000256" key="13">
    <source>
        <dbReference type="ARBA" id="ARBA00049293"/>
    </source>
</evidence>
<feature type="domain" description="Pyridoxamine kinase/Phosphomethylpyrimidine kinase" evidence="14">
    <location>
        <begin position="11"/>
        <end position="258"/>
    </location>
</feature>
<dbReference type="FunFam" id="3.40.1190.20:FF:000003">
    <property type="entry name" value="Phosphomethylpyrimidine kinase ThiD"/>
    <property type="match status" value="1"/>
</dbReference>
<comment type="similarity">
    <text evidence="1">Belongs to the ThiD family.</text>
</comment>
<evidence type="ECO:0000256" key="8">
    <source>
        <dbReference type="ARBA" id="ARBA00022842"/>
    </source>
</evidence>
<dbReference type="Gene3D" id="3.40.1190.20">
    <property type="match status" value="1"/>
</dbReference>
<dbReference type="InterPro" id="IPR013749">
    <property type="entry name" value="PM/HMP-P_kinase-1"/>
</dbReference>
<dbReference type="Pfam" id="PF08543">
    <property type="entry name" value="Phos_pyr_kin"/>
    <property type="match status" value="1"/>
</dbReference>
<dbReference type="GO" id="GO:0005829">
    <property type="term" value="C:cytosol"/>
    <property type="evidence" value="ECO:0007669"/>
    <property type="project" value="TreeGrafter"/>
</dbReference>
<keyword evidence="6 15" id="KW-0418">Kinase</keyword>
<dbReference type="PANTHER" id="PTHR20858">
    <property type="entry name" value="PHOSPHOMETHYLPYRIMIDINE KINASE"/>
    <property type="match status" value="1"/>
</dbReference>
<evidence type="ECO:0000256" key="7">
    <source>
        <dbReference type="ARBA" id="ARBA00022840"/>
    </source>
</evidence>
<name>A0A4R3L997_9BACL</name>
<dbReference type="EC" id="2.7.1.35" evidence="2"/>
<keyword evidence="5" id="KW-0547">Nucleotide-binding</keyword>
<evidence type="ECO:0000256" key="12">
    <source>
        <dbReference type="ARBA" id="ARBA00042531"/>
    </source>
</evidence>
<evidence type="ECO:0000256" key="1">
    <source>
        <dbReference type="ARBA" id="ARBA00009879"/>
    </source>
</evidence>
<evidence type="ECO:0000256" key="2">
    <source>
        <dbReference type="ARBA" id="ARBA00012104"/>
    </source>
</evidence>
<accession>A0A4R3L997</accession>
<dbReference type="GO" id="GO:0046872">
    <property type="term" value="F:metal ion binding"/>
    <property type="evidence" value="ECO:0007669"/>
    <property type="project" value="UniProtKB-KW"/>
</dbReference>
<dbReference type="Proteomes" id="UP000294937">
    <property type="component" value="Unassembled WGS sequence"/>
</dbReference>
<sequence length="269" mass="29076">MFKALTIAGSDSSGGAGIQADLKTFQECGVYGMTALTTIVTMNPDDNWSHQVFPIPMDTLKDQLKTILEGIGVQALKTGMLGSVEVIELVGETIEKYDVEHVVIDPVMVCKGTDELVQPDTAVSLREVLVPKATVVTPNLFEAQQLSQGKPIRTVDDMKEAAAKIHDLGAKYVLVKGGGKLQHEKAVDVLYDGQTFDVLEGDRIKTTNTHGAGCTYSAAITAELAKGKPVKEAIEVAKSFITEAIRHSFPINQYVGPLKHHACRLYPIK</sequence>
<dbReference type="InterPro" id="IPR029056">
    <property type="entry name" value="Ribokinase-like"/>
</dbReference>
<dbReference type="GO" id="GO:0008478">
    <property type="term" value="F:pyridoxal kinase activity"/>
    <property type="evidence" value="ECO:0007669"/>
    <property type="project" value="UniProtKB-EC"/>
</dbReference>
<evidence type="ECO:0000256" key="4">
    <source>
        <dbReference type="ARBA" id="ARBA00022723"/>
    </source>
</evidence>
<dbReference type="NCBIfam" id="TIGR00097">
    <property type="entry name" value="HMP-P_kinase"/>
    <property type="match status" value="1"/>
</dbReference>
<dbReference type="AlphaFoldDB" id="A0A4R3L997"/>
<evidence type="ECO:0000313" key="16">
    <source>
        <dbReference type="Proteomes" id="UP000294937"/>
    </source>
</evidence>
<evidence type="ECO:0000256" key="3">
    <source>
        <dbReference type="ARBA" id="ARBA00022679"/>
    </source>
</evidence>
<evidence type="ECO:0000259" key="14">
    <source>
        <dbReference type="Pfam" id="PF08543"/>
    </source>
</evidence>
<dbReference type="PANTHER" id="PTHR20858:SF19">
    <property type="entry name" value="PYRIDOXINE KINASE"/>
    <property type="match status" value="1"/>
</dbReference>
<dbReference type="CDD" id="cd01169">
    <property type="entry name" value="HMPP_kinase"/>
    <property type="match status" value="1"/>
</dbReference>
<dbReference type="NCBIfam" id="NF009077">
    <property type="entry name" value="PRK12412.1"/>
    <property type="match status" value="1"/>
</dbReference>
<dbReference type="GO" id="GO:0009228">
    <property type="term" value="P:thiamine biosynthetic process"/>
    <property type="evidence" value="ECO:0007669"/>
    <property type="project" value="InterPro"/>
</dbReference>
<dbReference type="RefSeq" id="WP_131923032.1">
    <property type="nucleotide sequence ID" value="NZ_SMAG01000001.1"/>
</dbReference>
<evidence type="ECO:0000256" key="5">
    <source>
        <dbReference type="ARBA" id="ARBA00022741"/>
    </source>
</evidence>
<evidence type="ECO:0000256" key="6">
    <source>
        <dbReference type="ARBA" id="ARBA00022777"/>
    </source>
</evidence>
<gene>
    <name evidence="15" type="ORF">EDD58_101267</name>
</gene>
<dbReference type="GO" id="GO:0008902">
    <property type="term" value="F:hydroxymethylpyrimidine kinase activity"/>
    <property type="evidence" value="ECO:0007669"/>
    <property type="project" value="TreeGrafter"/>
</dbReference>
<dbReference type="GO" id="GO:0005524">
    <property type="term" value="F:ATP binding"/>
    <property type="evidence" value="ECO:0007669"/>
    <property type="project" value="UniProtKB-KW"/>
</dbReference>
<comment type="catalytic activity">
    <reaction evidence="13">
        <text>pyridoxal + ATP = pyridoxal 5'-phosphate + ADP + H(+)</text>
        <dbReference type="Rhea" id="RHEA:10224"/>
        <dbReference type="ChEBI" id="CHEBI:15378"/>
        <dbReference type="ChEBI" id="CHEBI:17310"/>
        <dbReference type="ChEBI" id="CHEBI:30616"/>
        <dbReference type="ChEBI" id="CHEBI:456216"/>
        <dbReference type="ChEBI" id="CHEBI:597326"/>
        <dbReference type="EC" id="2.7.1.35"/>
    </reaction>
</comment>
<organism evidence="15 16">
    <name type="scientific">Hazenella coriacea</name>
    <dbReference type="NCBI Taxonomy" id="1179467"/>
    <lineage>
        <taxon>Bacteria</taxon>
        <taxon>Bacillati</taxon>
        <taxon>Bacillota</taxon>
        <taxon>Bacilli</taxon>
        <taxon>Bacillales</taxon>
        <taxon>Thermoactinomycetaceae</taxon>
        <taxon>Hazenella</taxon>
    </lineage>
</organism>
<reference evidence="15 16" key="1">
    <citation type="submission" date="2019-03" db="EMBL/GenBank/DDBJ databases">
        <title>Genomic Encyclopedia of Type Strains, Phase IV (KMG-IV): sequencing the most valuable type-strain genomes for metagenomic binning, comparative biology and taxonomic classification.</title>
        <authorList>
            <person name="Goeker M."/>
        </authorList>
    </citation>
    <scope>NUCLEOTIDE SEQUENCE [LARGE SCALE GENOMIC DNA]</scope>
    <source>
        <strain evidence="15 16">DSM 45707</strain>
    </source>
</reference>
<keyword evidence="4" id="KW-0479">Metal-binding</keyword>
<dbReference type="OrthoDB" id="9810880at2"/>